<dbReference type="EMBL" id="QRJE01000025">
    <property type="protein sequence ID" value="RHH09121.1"/>
    <property type="molecule type" value="Genomic_DNA"/>
</dbReference>
<dbReference type="InterPro" id="IPR011004">
    <property type="entry name" value="Trimer_LpxA-like_sf"/>
</dbReference>
<dbReference type="AlphaFoldDB" id="A0A396BUV8"/>
<dbReference type="Pfam" id="PF14602">
    <property type="entry name" value="Hexapep_2"/>
    <property type="match status" value="1"/>
</dbReference>
<dbReference type="GO" id="GO:0016746">
    <property type="term" value="F:acyltransferase activity"/>
    <property type="evidence" value="ECO:0007669"/>
    <property type="project" value="UniProtKB-KW"/>
</dbReference>
<organism evidence="1 2">
    <name type="scientific">Bacteroides fragilis</name>
    <dbReference type="NCBI Taxonomy" id="817"/>
    <lineage>
        <taxon>Bacteria</taxon>
        <taxon>Pseudomonadati</taxon>
        <taxon>Bacteroidota</taxon>
        <taxon>Bacteroidia</taxon>
        <taxon>Bacteroidales</taxon>
        <taxon>Bacteroidaceae</taxon>
        <taxon>Bacteroides</taxon>
    </lineage>
</organism>
<comment type="caution">
    <text evidence="1">The sequence shown here is derived from an EMBL/GenBank/DDBJ whole genome shotgun (WGS) entry which is preliminary data.</text>
</comment>
<dbReference type="RefSeq" id="WP_122330455.1">
    <property type="nucleotide sequence ID" value="NZ_JAGJHG010000004.1"/>
</dbReference>
<reference evidence="1 2" key="1">
    <citation type="submission" date="2018-08" db="EMBL/GenBank/DDBJ databases">
        <title>A genome reference for cultivated species of the human gut microbiota.</title>
        <authorList>
            <person name="Zou Y."/>
            <person name="Xue W."/>
            <person name="Luo G."/>
        </authorList>
    </citation>
    <scope>NUCLEOTIDE SEQUENCE [LARGE SCALE GENOMIC DNA]</scope>
    <source>
        <strain evidence="1 2">AM18-6</strain>
    </source>
</reference>
<protein>
    <submittedName>
        <fullName evidence="1">Acyltransferase</fullName>
    </submittedName>
</protein>
<gene>
    <name evidence="1" type="ORF">DW228_15510</name>
</gene>
<keyword evidence="1" id="KW-0012">Acyltransferase</keyword>
<sequence length="189" mass="20505">MSLYTKISGTYNLLKLLISGVKVHKSIRIIGNLWFTCKGSLLLGKNIRIWSGYLNPIGRNMNASIYIESNGTLHIGDNVGISNSCIWCAQSIDIGNNVLIGALCIITDTDAHPLNAQVRISDTEDRAKTKTSPIIIEENVFIGTSCIICKGVKIGMNSIVGAGSVVTKDIPPNQIWAGNPARFVKNVEY</sequence>
<dbReference type="CDD" id="cd04647">
    <property type="entry name" value="LbH_MAT_like"/>
    <property type="match status" value="1"/>
</dbReference>
<proteinExistence type="predicted"/>
<accession>A0A396BUV8</accession>
<evidence type="ECO:0000313" key="1">
    <source>
        <dbReference type="EMBL" id="RHH09121.1"/>
    </source>
</evidence>
<name>A0A396BUV8_BACFG</name>
<dbReference type="InterPro" id="IPR051159">
    <property type="entry name" value="Hexapeptide_acetyltransf"/>
</dbReference>
<dbReference type="SUPFAM" id="SSF51161">
    <property type="entry name" value="Trimeric LpxA-like enzymes"/>
    <property type="match status" value="1"/>
</dbReference>
<keyword evidence="1" id="KW-0808">Transferase</keyword>
<dbReference type="Gene3D" id="2.160.10.10">
    <property type="entry name" value="Hexapeptide repeat proteins"/>
    <property type="match status" value="1"/>
</dbReference>
<dbReference type="PANTHER" id="PTHR23416">
    <property type="entry name" value="SIALIC ACID SYNTHASE-RELATED"/>
    <property type="match status" value="1"/>
</dbReference>
<evidence type="ECO:0000313" key="2">
    <source>
        <dbReference type="Proteomes" id="UP000266644"/>
    </source>
</evidence>
<dbReference type="InterPro" id="IPR001451">
    <property type="entry name" value="Hexapep"/>
</dbReference>
<dbReference type="Proteomes" id="UP000266644">
    <property type="component" value="Unassembled WGS sequence"/>
</dbReference>